<feature type="region of interest" description="Disordered" evidence="4">
    <location>
        <begin position="1"/>
        <end position="25"/>
    </location>
</feature>
<keyword evidence="7" id="KW-1185">Reference proteome</keyword>
<name>A0ABD3IL82_EUCGL</name>
<dbReference type="InterPro" id="IPR028144">
    <property type="entry name" value="CYSTM_dom"/>
</dbReference>
<protein>
    <recommendedName>
        <fullName evidence="5">Cysteine-rich transmembrane domain-containing protein</fullName>
    </recommendedName>
</protein>
<evidence type="ECO:0000256" key="3">
    <source>
        <dbReference type="ARBA" id="ARBA00023136"/>
    </source>
</evidence>
<organism evidence="6 7">
    <name type="scientific">Eucalyptus globulus</name>
    <name type="common">Tasmanian blue gum</name>
    <dbReference type="NCBI Taxonomy" id="34317"/>
    <lineage>
        <taxon>Eukaryota</taxon>
        <taxon>Viridiplantae</taxon>
        <taxon>Streptophyta</taxon>
        <taxon>Embryophyta</taxon>
        <taxon>Tracheophyta</taxon>
        <taxon>Spermatophyta</taxon>
        <taxon>Magnoliopsida</taxon>
        <taxon>eudicotyledons</taxon>
        <taxon>Gunneridae</taxon>
        <taxon>Pentapetalae</taxon>
        <taxon>rosids</taxon>
        <taxon>malvids</taxon>
        <taxon>Myrtales</taxon>
        <taxon>Myrtaceae</taxon>
        <taxon>Myrtoideae</taxon>
        <taxon>Eucalypteae</taxon>
        <taxon>Eucalyptus</taxon>
    </lineage>
</organism>
<proteinExistence type="inferred from homology"/>
<comment type="caution">
    <text evidence="6">The sequence shown here is derived from an EMBL/GenBank/DDBJ whole genome shotgun (WGS) entry which is preliminary data.</text>
</comment>
<reference evidence="6 7" key="1">
    <citation type="submission" date="2024-11" db="EMBL/GenBank/DDBJ databases">
        <title>Chromosome-level genome assembly of Eucalyptus globulus Labill. provides insights into its genome evolution.</title>
        <authorList>
            <person name="Li X."/>
        </authorList>
    </citation>
    <scope>NUCLEOTIDE SEQUENCE [LARGE SCALE GENOMIC DNA]</scope>
    <source>
        <strain evidence="6">CL2024</strain>
        <tissue evidence="6">Fresh tender leaves</tissue>
    </source>
</reference>
<dbReference type="Proteomes" id="UP001634007">
    <property type="component" value="Unassembled WGS sequence"/>
</dbReference>
<evidence type="ECO:0000256" key="4">
    <source>
        <dbReference type="SAM" id="MobiDB-lite"/>
    </source>
</evidence>
<feature type="compositionally biased region" description="Pro residues" evidence="4">
    <location>
        <begin position="10"/>
        <end position="20"/>
    </location>
</feature>
<dbReference type="EMBL" id="JBJKBG010000011">
    <property type="protein sequence ID" value="KAL3715710.1"/>
    <property type="molecule type" value="Genomic_DNA"/>
</dbReference>
<dbReference type="Pfam" id="PF12734">
    <property type="entry name" value="CYSTM"/>
    <property type="match status" value="1"/>
</dbReference>
<accession>A0ABD3IL82</accession>
<comment type="subcellular location">
    <subcellularLocation>
        <location evidence="1">Membrane</location>
    </subcellularLocation>
</comment>
<dbReference type="AlphaFoldDB" id="A0ABD3IL82"/>
<evidence type="ECO:0000256" key="2">
    <source>
        <dbReference type="ARBA" id="ARBA00009444"/>
    </source>
</evidence>
<dbReference type="GO" id="GO:0016020">
    <property type="term" value="C:membrane"/>
    <property type="evidence" value="ECO:0007669"/>
    <property type="project" value="UniProtKB-SubCell"/>
</dbReference>
<keyword evidence="3" id="KW-0472">Membrane</keyword>
<comment type="similarity">
    <text evidence="2">Belongs to the CYSTM1 family.</text>
</comment>
<feature type="domain" description="Cysteine-rich transmembrane" evidence="5">
    <location>
        <begin position="52"/>
        <end position="73"/>
    </location>
</feature>
<gene>
    <name evidence="6" type="ORF">ACJRO7_007450</name>
</gene>
<sequence length="75" mass="8870">MPKSEAQQNRPPPGYPTDNPPHPRKRKFFCCSRTKMKGDYRERDSREKAIRERSFIDGCMFALCCCWLCQECCAY</sequence>
<evidence type="ECO:0000256" key="1">
    <source>
        <dbReference type="ARBA" id="ARBA00004370"/>
    </source>
</evidence>
<evidence type="ECO:0000313" key="6">
    <source>
        <dbReference type="EMBL" id="KAL3715710.1"/>
    </source>
</evidence>
<evidence type="ECO:0000313" key="7">
    <source>
        <dbReference type="Proteomes" id="UP001634007"/>
    </source>
</evidence>
<evidence type="ECO:0000259" key="5">
    <source>
        <dbReference type="Pfam" id="PF12734"/>
    </source>
</evidence>